<name>A0A069RG64_PEPLI</name>
<dbReference type="STRING" id="1121324.CLIT_5c00210"/>
<organism evidence="1 2">
    <name type="scientific">Peptoclostridium litorale DSM 5388</name>
    <dbReference type="NCBI Taxonomy" id="1121324"/>
    <lineage>
        <taxon>Bacteria</taxon>
        <taxon>Bacillati</taxon>
        <taxon>Bacillota</taxon>
        <taxon>Clostridia</taxon>
        <taxon>Peptostreptococcales</taxon>
        <taxon>Peptoclostridiaceae</taxon>
        <taxon>Peptoclostridium</taxon>
    </lineage>
</organism>
<dbReference type="eggNOG" id="COG1397">
    <property type="taxonomic scope" value="Bacteria"/>
</dbReference>
<sequence length="311" mass="35271">MEKRIRNSIAYSFLTDDANIRNLIVLNAKSLVDDKEGKAVRIDEKRLKGELLYYRYYFENHKRGIYGLAPLICVIASNKNKNASELEAVKSISAYANAVFGSKHENMISAMLLSNAYHKILQKPGIDIEELAEYLKGEVANISFECSGSMDIINVEKARIYSMQKLDRLLRGDLEGIGEKNPVDALLRVLHQIFIEDFDESDNELLSVKKALMGAAGVKIEEDPLKLGIENWEFLCSMVDYILKLREYSIGKEYLQEGGDPRNLVRLKKGELFADPIMGNVIVEDVFMSEGVLNIQIKAKAGKYVFRFKKK</sequence>
<dbReference type="Proteomes" id="UP000027946">
    <property type="component" value="Unassembled WGS sequence"/>
</dbReference>
<dbReference type="RefSeq" id="WP_038262476.1">
    <property type="nucleotide sequence ID" value="NZ_FSRH01000007.1"/>
</dbReference>
<gene>
    <name evidence="1" type="ORF">CLIT_5c00210</name>
</gene>
<accession>A0A069RG64</accession>
<evidence type="ECO:0000313" key="1">
    <source>
        <dbReference type="EMBL" id="KDR96011.1"/>
    </source>
</evidence>
<keyword evidence="2" id="KW-1185">Reference proteome</keyword>
<protein>
    <submittedName>
        <fullName evidence="1">Uncharacterized protein</fullName>
    </submittedName>
</protein>
<reference evidence="1 2" key="1">
    <citation type="submission" date="2014-03" db="EMBL/GenBank/DDBJ databases">
        <title>Genome sequence of Clostridium litorale W6, DSM 5388.</title>
        <authorList>
            <person name="Poehlein A."/>
            <person name="Jagirdar A."/>
            <person name="Khonsari B."/>
            <person name="Chibani C.M."/>
            <person name="Gutierrez Gutierrez D.A."/>
            <person name="Davydova E."/>
            <person name="Alghaithi H.S."/>
            <person name="Nair K.P."/>
            <person name="Dhamotharan K."/>
            <person name="Chandran L."/>
            <person name="G W."/>
            <person name="Daniel R."/>
        </authorList>
    </citation>
    <scope>NUCLEOTIDE SEQUENCE [LARGE SCALE GENOMIC DNA]</scope>
    <source>
        <strain evidence="1 2">W6</strain>
    </source>
</reference>
<comment type="caution">
    <text evidence="1">The sequence shown here is derived from an EMBL/GenBank/DDBJ whole genome shotgun (WGS) entry which is preliminary data.</text>
</comment>
<dbReference type="EMBL" id="JJMM01000005">
    <property type="protein sequence ID" value="KDR96011.1"/>
    <property type="molecule type" value="Genomic_DNA"/>
</dbReference>
<evidence type="ECO:0000313" key="2">
    <source>
        <dbReference type="Proteomes" id="UP000027946"/>
    </source>
</evidence>
<dbReference type="AlphaFoldDB" id="A0A069RG64"/>
<proteinExistence type="predicted"/>
<dbReference type="OrthoDB" id="1749946at2"/>